<sequence length="252" mass="25254">MKFSLLCFAFGALAATLQTRDAATIAKDVQAVTAAVKDFDTTITSFSDKADAEKVKSKLDAVHSALAKGATDAKASGDIPQDEALTLASPVQDLAKAVQQALTDLSGKKSALVSAGIAQDVYKKLTESDTAQQDFVSTVLKKVPPTLAPVATGIIKPAQDKLASIKVHHPLQIAENASTPPSSPPAGYAAPPPTSPSAAPEASAPSYGGSNTTASAPTGTFTPAAYTGAAVPNAGKGSLAAVALAMIAGLAL</sequence>
<gene>
    <name evidence="3" type="ORF">HII31_00438</name>
</gene>
<dbReference type="Pfam" id="PF12296">
    <property type="entry name" value="HsbA"/>
    <property type="match status" value="1"/>
</dbReference>
<dbReference type="Proteomes" id="UP000660729">
    <property type="component" value="Unassembled WGS sequence"/>
</dbReference>
<feature type="region of interest" description="Disordered" evidence="1">
    <location>
        <begin position="175"/>
        <end position="215"/>
    </location>
</feature>
<feature type="compositionally biased region" description="Low complexity" evidence="1">
    <location>
        <begin position="177"/>
        <end position="189"/>
    </location>
</feature>
<comment type="caution">
    <text evidence="3">The sequence shown here is derived from an EMBL/GenBank/DDBJ whole genome shotgun (WGS) entry which is preliminary data.</text>
</comment>
<dbReference type="PANTHER" id="PTHR38123">
    <property type="entry name" value="CELL WALL SERINE-THREONINE-RICH GALACTOMANNOPROTEIN MP1 (AFU_ORTHOLOGUE AFUA_4G03240)"/>
    <property type="match status" value="1"/>
</dbReference>
<evidence type="ECO:0000256" key="1">
    <source>
        <dbReference type="SAM" id="MobiDB-lite"/>
    </source>
</evidence>
<keyword evidence="4" id="KW-1185">Reference proteome</keyword>
<dbReference type="PANTHER" id="PTHR38123:SF6">
    <property type="entry name" value="CELL WALL SERINE-THREONINE-RICH GALACTOMANNOPROTEIN MP1 (AFU_ORTHOLOGUE AFUA_4G03240)"/>
    <property type="match status" value="1"/>
</dbReference>
<feature type="chain" id="PRO_5034634824" evidence="2">
    <location>
        <begin position="23"/>
        <end position="252"/>
    </location>
</feature>
<feature type="compositionally biased region" description="Low complexity" evidence="1">
    <location>
        <begin position="196"/>
        <end position="210"/>
    </location>
</feature>
<dbReference type="AlphaFoldDB" id="A0A8H6RWA5"/>
<reference evidence="3" key="1">
    <citation type="submission" date="2020-04" db="EMBL/GenBank/DDBJ databases">
        <title>Draft genome resource of the tomato pathogen Pseudocercospora fuligena.</title>
        <authorList>
            <person name="Zaccaron A."/>
        </authorList>
    </citation>
    <scope>NUCLEOTIDE SEQUENCE</scope>
    <source>
        <strain evidence="3">PF001</strain>
    </source>
</reference>
<dbReference type="Gene3D" id="1.20.1280.140">
    <property type="match status" value="1"/>
</dbReference>
<keyword evidence="2" id="KW-0732">Signal</keyword>
<protein>
    <submittedName>
        <fullName evidence="3">Cell wall mannoprotein 1</fullName>
    </submittedName>
</protein>
<evidence type="ECO:0000313" key="4">
    <source>
        <dbReference type="Proteomes" id="UP000660729"/>
    </source>
</evidence>
<evidence type="ECO:0000313" key="3">
    <source>
        <dbReference type="EMBL" id="KAF7198082.1"/>
    </source>
</evidence>
<dbReference type="OrthoDB" id="2422134at2759"/>
<accession>A0A8H6RWA5</accession>
<dbReference type="GO" id="GO:0005576">
    <property type="term" value="C:extracellular region"/>
    <property type="evidence" value="ECO:0007669"/>
    <property type="project" value="TreeGrafter"/>
</dbReference>
<dbReference type="InterPro" id="IPR021054">
    <property type="entry name" value="Cell_wall_mannoprotein_1"/>
</dbReference>
<evidence type="ECO:0000256" key="2">
    <source>
        <dbReference type="SAM" id="SignalP"/>
    </source>
</evidence>
<name>A0A8H6RWA5_9PEZI</name>
<feature type="signal peptide" evidence="2">
    <location>
        <begin position="1"/>
        <end position="22"/>
    </location>
</feature>
<dbReference type="EMBL" id="JABCIY010000003">
    <property type="protein sequence ID" value="KAF7198082.1"/>
    <property type="molecule type" value="Genomic_DNA"/>
</dbReference>
<organism evidence="3 4">
    <name type="scientific">Pseudocercospora fuligena</name>
    <dbReference type="NCBI Taxonomy" id="685502"/>
    <lineage>
        <taxon>Eukaryota</taxon>
        <taxon>Fungi</taxon>
        <taxon>Dikarya</taxon>
        <taxon>Ascomycota</taxon>
        <taxon>Pezizomycotina</taxon>
        <taxon>Dothideomycetes</taxon>
        <taxon>Dothideomycetidae</taxon>
        <taxon>Mycosphaerellales</taxon>
        <taxon>Mycosphaerellaceae</taxon>
        <taxon>Pseudocercospora</taxon>
    </lineage>
</organism>
<proteinExistence type="predicted"/>